<dbReference type="AlphaFoldDB" id="A0A2H3DIR4"/>
<feature type="non-terminal residue" evidence="1">
    <location>
        <position position="1"/>
    </location>
</feature>
<dbReference type="Proteomes" id="UP000217790">
    <property type="component" value="Unassembled WGS sequence"/>
</dbReference>
<reference evidence="2" key="1">
    <citation type="journal article" date="2017" name="Nat. Ecol. Evol.">
        <title>Genome expansion and lineage-specific genetic innovations in the forest pathogenic fungi Armillaria.</title>
        <authorList>
            <person name="Sipos G."/>
            <person name="Prasanna A.N."/>
            <person name="Walter M.C."/>
            <person name="O'Connor E."/>
            <person name="Balint B."/>
            <person name="Krizsan K."/>
            <person name="Kiss B."/>
            <person name="Hess J."/>
            <person name="Varga T."/>
            <person name="Slot J."/>
            <person name="Riley R."/>
            <person name="Boka B."/>
            <person name="Rigling D."/>
            <person name="Barry K."/>
            <person name="Lee J."/>
            <person name="Mihaltcheva S."/>
            <person name="LaButti K."/>
            <person name="Lipzen A."/>
            <person name="Waldron R."/>
            <person name="Moloney N.M."/>
            <person name="Sperisen C."/>
            <person name="Kredics L."/>
            <person name="Vagvoelgyi C."/>
            <person name="Patrignani A."/>
            <person name="Fitzpatrick D."/>
            <person name="Nagy I."/>
            <person name="Doyle S."/>
            <person name="Anderson J.B."/>
            <person name="Grigoriev I.V."/>
            <person name="Gueldener U."/>
            <person name="Muensterkoetter M."/>
            <person name="Nagy L.G."/>
        </authorList>
    </citation>
    <scope>NUCLEOTIDE SEQUENCE [LARGE SCALE GENOMIC DNA]</scope>
    <source>
        <strain evidence="2">Ar21-2</strain>
    </source>
</reference>
<dbReference type="STRING" id="47427.A0A2H3DIR4"/>
<proteinExistence type="predicted"/>
<name>A0A2H3DIR4_ARMGA</name>
<evidence type="ECO:0000313" key="2">
    <source>
        <dbReference type="Proteomes" id="UP000217790"/>
    </source>
</evidence>
<organism evidence="1 2">
    <name type="scientific">Armillaria gallica</name>
    <name type="common">Bulbous honey fungus</name>
    <name type="synonym">Armillaria bulbosa</name>
    <dbReference type="NCBI Taxonomy" id="47427"/>
    <lineage>
        <taxon>Eukaryota</taxon>
        <taxon>Fungi</taxon>
        <taxon>Dikarya</taxon>
        <taxon>Basidiomycota</taxon>
        <taxon>Agaricomycotina</taxon>
        <taxon>Agaricomycetes</taxon>
        <taxon>Agaricomycetidae</taxon>
        <taxon>Agaricales</taxon>
        <taxon>Marasmiineae</taxon>
        <taxon>Physalacriaceae</taxon>
        <taxon>Armillaria</taxon>
    </lineage>
</organism>
<feature type="non-terminal residue" evidence="1">
    <location>
        <position position="122"/>
    </location>
</feature>
<keyword evidence="2" id="KW-1185">Reference proteome</keyword>
<dbReference type="OrthoDB" id="162969at2759"/>
<accession>A0A2H3DIR4</accession>
<dbReference type="InParanoid" id="A0A2H3DIR4"/>
<protein>
    <submittedName>
        <fullName evidence="1">Uncharacterized protein</fullName>
    </submittedName>
</protein>
<dbReference type="EMBL" id="KZ293652">
    <property type="protein sequence ID" value="PBK95105.1"/>
    <property type="molecule type" value="Genomic_DNA"/>
</dbReference>
<dbReference type="OMA" id="QTANRMS"/>
<evidence type="ECO:0000313" key="1">
    <source>
        <dbReference type="EMBL" id="PBK95105.1"/>
    </source>
</evidence>
<sequence>LQDTGALQTANRMSIESLLNPEADHDDMEEVTDKDIFDAVMTAWKEEEAEEVCNADASSDGCIILIPSHKEALKAASTLQQYVGSMDDPFVHQLEGLLVSFGQKTHLEETCSLKDTEITMYF</sequence>
<gene>
    <name evidence="1" type="ORF">ARMGADRAFT_854160</name>
</gene>